<dbReference type="EMBL" id="CP018477">
    <property type="protein sequence ID" value="ASV76910.1"/>
    <property type="molecule type" value="Genomic_DNA"/>
</dbReference>
<gene>
    <name evidence="2" type="ORF">THTE_4309</name>
</gene>
<organism evidence="2 3">
    <name type="scientific">Thermogutta terrifontis</name>
    <dbReference type="NCBI Taxonomy" id="1331910"/>
    <lineage>
        <taxon>Bacteria</taxon>
        <taxon>Pseudomonadati</taxon>
        <taxon>Planctomycetota</taxon>
        <taxon>Planctomycetia</taxon>
        <taxon>Pirellulales</taxon>
        <taxon>Thermoguttaceae</taxon>
        <taxon>Thermogutta</taxon>
    </lineage>
</organism>
<feature type="region of interest" description="Disordered" evidence="1">
    <location>
        <begin position="1"/>
        <end position="43"/>
    </location>
</feature>
<dbReference type="KEGG" id="ttf:THTE_4309"/>
<dbReference type="AlphaFoldDB" id="A0A286RLS7"/>
<evidence type="ECO:0000313" key="2">
    <source>
        <dbReference type="EMBL" id="ASV76910.1"/>
    </source>
</evidence>
<sequence>MTPKTRSLDGEGLSGRDKAEREMEKMLPTRIRAASEKTEGSQL</sequence>
<accession>A0A286RLS7</accession>
<evidence type="ECO:0000313" key="3">
    <source>
        <dbReference type="Proteomes" id="UP000215086"/>
    </source>
</evidence>
<proteinExistence type="predicted"/>
<keyword evidence="3" id="KW-1185">Reference proteome</keyword>
<dbReference type="Proteomes" id="UP000215086">
    <property type="component" value="Chromosome"/>
</dbReference>
<reference evidence="2 3" key="1">
    <citation type="journal article" name="Front. Microbiol.">
        <title>Sugar Metabolism of the First Thermophilic Planctomycete Thermogutta terrifontis: Comparative Genomic and Transcriptomic Approaches.</title>
        <authorList>
            <person name="Elcheninov A.G."/>
            <person name="Menzel P."/>
            <person name="Gudbergsdottir S.R."/>
            <person name="Slesarev A.I."/>
            <person name="Kadnikov V.V."/>
            <person name="Krogh A."/>
            <person name="Bonch-Osmolovskaya E.A."/>
            <person name="Peng X."/>
            <person name="Kublanov I.V."/>
        </authorList>
    </citation>
    <scope>NUCLEOTIDE SEQUENCE [LARGE SCALE GENOMIC DNA]</scope>
    <source>
        <strain evidence="2 3">R1</strain>
    </source>
</reference>
<protein>
    <submittedName>
        <fullName evidence="2">Uncharacterized protein</fullName>
    </submittedName>
</protein>
<evidence type="ECO:0000256" key="1">
    <source>
        <dbReference type="SAM" id="MobiDB-lite"/>
    </source>
</evidence>
<name>A0A286RLS7_9BACT</name>